<reference evidence="2 3" key="1">
    <citation type="submission" date="2016-08" db="EMBL/GenBank/DDBJ databases">
        <title>Draft genome sequence of Candidatus Piscirickettsia litoralis, from seawater.</title>
        <authorList>
            <person name="Wan X."/>
            <person name="Lee A.J."/>
            <person name="Hou S."/>
            <person name="Donachie S.P."/>
        </authorList>
    </citation>
    <scope>NUCLEOTIDE SEQUENCE [LARGE SCALE GENOMIC DNA]</scope>
    <source>
        <strain evidence="2 3">Y2</strain>
    </source>
</reference>
<feature type="transmembrane region" description="Helical" evidence="1">
    <location>
        <begin position="55"/>
        <end position="75"/>
    </location>
</feature>
<evidence type="ECO:0000313" key="3">
    <source>
        <dbReference type="Proteomes" id="UP000094329"/>
    </source>
</evidence>
<evidence type="ECO:0000313" key="2">
    <source>
        <dbReference type="EMBL" id="ODN41115.1"/>
    </source>
</evidence>
<dbReference type="Proteomes" id="UP000094329">
    <property type="component" value="Unassembled WGS sequence"/>
</dbReference>
<organism evidence="2 3">
    <name type="scientific">Piscirickettsia litoralis</name>
    <dbReference type="NCBI Taxonomy" id="1891921"/>
    <lineage>
        <taxon>Bacteria</taxon>
        <taxon>Pseudomonadati</taxon>
        <taxon>Pseudomonadota</taxon>
        <taxon>Gammaproteobacteria</taxon>
        <taxon>Thiotrichales</taxon>
        <taxon>Piscirickettsiaceae</taxon>
        <taxon>Piscirickettsia</taxon>
    </lineage>
</organism>
<proteinExistence type="predicted"/>
<feature type="transmembrane region" description="Helical" evidence="1">
    <location>
        <begin position="20"/>
        <end position="43"/>
    </location>
</feature>
<gene>
    <name evidence="2" type="ORF">BGC07_17730</name>
</gene>
<dbReference type="EMBL" id="MDTU01000006">
    <property type="protein sequence ID" value="ODN41115.1"/>
    <property type="molecule type" value="Genomic_DNA"/>
</dbReference>
<evidence type="ECO:0000256" key="1">
    <source>
        <dbReference type="SAM" id="Phobius"/>
    </source>
</evidence>
<keyword evidence="1" id="KW-1133">Transmembrane helix</keyword>
<keyword evidence="1" id="KW-0472">Membrane</keyword>
<accession>A0ABX2ZY37</accession>
<protein>
    <submittedName>
        <fullName evidence="2">Uncharacterized protein</fullName>
    </submittedName>
</protein>
<dbReference type="RefSeq" id="WP_069314388.1">
    <property type="nucleotide sequence ID" value="NZ_MDTU01000006.1"/>
</dbReference>
<keyword evidence="3" id="KW-1185">Reference proteome</keyword>
<name>A0ABX2ZY37_9GAMM</name>
<sequence length="273" mass="31428">MKTALKTWFKVGENFNFNSYHNYVIAGAVPGLLVGALLSIGLFEGEINLGQVLGPVSGWISAVATISIPLILFISNRGKDNREQRKKEINELTDILSKYFDPLKREAIYTNSIYDLNEVLRNMGADPLLLRYKHLKVGNLVNDLLLEITEKGKRCSRNLQEVGAFSKKVGKKYINDPDIFKKTCALQIRLEKMVELHSSMSDKFFNINDALLDLEHRKLFKEIVSDFFLQDNNYTQDDLYKVIKVCETIQELHLGFDWEVRLNDFIVNLYKEI</sequence>
<keyword evidence="1" id="KW-0812">Transmembrane</keyword>
<comment type="caution">
    <text evidence="2">The sequence shown here is derived from an EMBL/GenBank/DDBJ whole genome shotgun (WGS) entry which is preliminary data.</text>
</comment>